<protein>
    <recommendedName>
        <fullName evidence="2">Fungal-type protein kinase domain-containing protein</fullName>
    </recommendedName>
</protein>
<accession>G4TLC9</accession>
<sequence length="136" mass="15263">MLQDFPTSTPVLDGDTTTQMRKEIESSKGPGLLTSQEASFRLTSFKEEGKPLSRAEDSLEFMKALYDAVKAHECLYEVGRILQRDVSTGNVMTRLSTSSESHGIIIGWDWQEIWIRRCGDIGLLWDDALHVHCSGT</sequence>
<name>G4TLC9_SERID</name>
<feature type="domain" description="Fungal-type protein kinase" evidence="2">
    <location>
        <begin position="36"/>
        <end position="110"/>
    </location>
</feature>
<evidence type="ECO:0000313" key="4">
    <source>
        <dbReference type="Proteomes" id="UP000007148"/>
    </source>
</evidence>
<proteinExistence type="predicted"/>
<dbReference type="InterPro" id="IPR040976">
    <property type="entry name" value="Pkinase_fungal"/>
</dbReference>
<dbReference type="AlphaFoldDB" id="G4TLC9"/>
<dbReference type="Pfam" id="PF17667">
    <property type="entry name" value="Pkinase_fungal"/>
    <property type="match status" value="1"/>
</dbReference>
<gene>
    <name evidence="3" type="ORF">PIIN_06058</name>
</gene>
<dbReference type="EMBL" id="CAFZ01000149">
    <property type="protein sequence ID" value="CCA72122.1"/>
    <property type="molecule type" value="Genomic_DNA"/>
</dbReference>
<evidence type="ECO:0000256" key="1">
    <source>
        <dbReference type="SAM" id="MobiDB-lite"/>
    </source>
</evidence>
<dbReference type="Proteomes" id="UP000007148">
    <property type="component" value="Unassembled WGS sequence"/>
</dbReference>
<dbReference type="InParanoid" id="G4TLC9"/>
<keyword evidence="4" id="KW-1185">Reference proteome</keyword>
<dbReference type="OrthoDB" id="2747778at2759"/>
<evidence type="ECO:0000259" key="2">
    <source>
        <dbReference type="Pfam" id="PF17667"/>
    </source>
</evidence>
<dbReference type="HOGENOM" id="CLU_1876226_0_0_1"/>
<feature type="region of interest" description="Disordered" evidence="1">
    <location>
        <begin position="1"/>
        <end position="35"/>
    </location>
</feature>
<reference evidence="3 4" key="1">
    <citation type="journal article" date="2011" name="PLoS Pathog.">
        <title>Endophytic Life Strategies Decoded by Genome and Transcriptome Analyses of the Mutualistic Root Symbiont Piriformospora indica.</title>
        <authorList>
            <person name="Zuccaro A."/>
            <person name="Lahrmann U."/>
            <person name="Guldener U."/>
            <person name="Langen G."/>
            <person name="Pfiffi S."/>
            <person name="Biedenkopf D."/>
            <person name="Wong P."/>
            <person name="Samans B."/>
            <person name="Grimm C."/>
            <person name="Basiewicz M."/>
            <person name="Murat C."/>
            <person name="Martin F."/>
            <person name="Kogel K.H."/>
        </authorList>
    </citation>
    <scope>NUCLEOTIDE SEQUENCE [LARGE SCALE GENOMIC DNA]</scope>
    <source>
        <strain evidence="3 4">DSM 11827</strain>
    </source>
</reference>
<comment type="caution">
    <text evidence="3">The sequence shown here is derived from an EMBL/GenBank/DDBJ whole genome shotgun (WGS) entry which is preliminary data.</text>
</comment>
<organism evidence="3 4">
    <name type="scientific">Serendipita indica (strain DSM 11827)</name>
    <name type="common">Root endophyte fungus</name>
    <name type="synonym">Piriformospora indica</name>
    <dbReference type="NCBI Taxonomy" id="1109443"/>
    <lineage>
        <taxon>Eukaryota</taxon>
        <taxon>Fungi</taxon>
        <taxon>Dikarya</taxon>
        <taxon>Basidiomycota</taxon>
        <taxon>Agaricomycotina</taxon>
        <taxon>Agaricomycetes</taxon>
        <taxon>Sebacinales</taxon>
        <taxon>Serendipitaceae</taxon>
        <taxon>Serendipita</taxon>
    </lineage>
</organism>
<evidence type="ECO:0000313" key="3">
    <source>
        <dbReference type="EMBL" id="CCA72122.1"/>
    </source>
</evidence>
<feature type="compositionally biased region" description="Polar residues" evidence="1">
    <location>
        <begin position="1"/>
        <end position="19"/>
    </location>
</feature>